<dbReference type="EMBL" id="JALBUF010000036">
    <property type="protein sequence ID" value="MCI0184916.1"/>
    <property type="molecule type" value="Genomic_DNA"/>
</dbReference>
<protein>
    <submittedName>
        <fullName evidence="1">Uncharacterized protein</fullName>
    </submittedName>
</protein>
<evidence type="ECO:0000313" key="1">
    <source>
        <dbReference type="EMBL" id="MCI0184916.1"/>
    </source>
</evidence>
<accession>A0A9X2AGC3</accession>
<dbReference type="Proteomes" id="UP001139263">
    <property type="component" value="Unassembled WGS sequence"/>
</dbReference>
<evidence type="ECO:0000313" key="2">
    <source>
        <dbReference type="Proteomes" id="UP001139263"/>
    </source>
</evidence>
<proteinExistence type="predicted"/>
<dbReference type="AlphaFoldDB" id="A0A9X2AGC3"/>
<comment type="caution">
    <text evidence="1">The sequence shown here is derived from an EMBL/GenBank/DDBJ whole genome shotgun (WGS) entry which is preliminary data.</text>
</comment>
<organism evidence="1 2">
    <name type="scientific">Sulfoacidibacillus ferrooxidans</name>
    <dbReference type="NCBI Taxonomy" id="2005001"/>
    <lineage>
        <taxon>Bacteria</taxon>
        <taxon>Bacillati</taxon>
        <taxon>Bacillota</taxon>
        <taxon>Bacilli</taxon>
        <taxon>Bacillales</taxon>
        <taxon>Alicyclobacillaceae</taxon>
        <taxon>Sulfoacidibacillus</taxon>
    </lineage>
</organism>
<keyword evidence="2" id="KW-1185">Reference proteome</keyword>
<reference evidence="1" key="1">
    <citation type="submission" date="2022-03" db="EMBL/GenBank/DDBJ databases">
        <title>Draft Genome Sequence of Firmicute Strain S0AB, a Heterotrophic Iron/Sulfur-Oxidizing Extreme Acidophile.</title>
        <authorList>
            <person name="Vergara E."/>
            <person name="Pakostova E."/>
            <person name="Johnson D.B."/>
            <person name="Holmes D.S."/>
        </authorList>
    </citation>
    <scope>NUCLEOTIDE SEQUENCE</scope>
    <source>
        <strain evidence="1">S0AB</strain>
    </source>
</reference>
<gene>
    <name evidence="1" type="ORF">MM817_03213</name>
</gene>
<sequence length="55" mass="6351">MNHLAHFVNDTVDQIDLSPIFAVYERESRGYPPYHPAMPPGSTLHASWQERVKML</sequence>
<name>A0A9X2AGC3_9BACL</name>
<dbReference type="RefSeq" id="WP_241716974.1">
    <property type="nucleotide sequence ID" value="NZ_JALBUF010000036.1"/>
</dbReference>